<dbReference type="EMBL" id="JXXN02000690">
    <property type="protein sequence ID" value="THD26588.1"/>
    <property type="molecule type" value="Genomic_DNA"/>
</dbReference>
<sequence length="1328" mass="149685">MYSFEGNYRTKRSQVFDRTEKVTANTIVQKTREERRRRELFRRQHEAAVKLQAFCRGIICRCILGRAFNAELRELSSALLSHSERNEPTAEYNGQLLRILRLLNWCCRRKTDKERLLSVCRLLLSRSGCQAIKSWIPQGLSDELRTLSRMLRIVLRYLGNLPMHSPSTDYALPIRCLENVLSHKCDPNGIQDTTSKLPESISWLYLNLARHQYFRMLAQFTDRQVPASAGFLSTVNDPNANRVFDPIEFTRPPQTRAFLELILAPVKWASCCSTSNTQASLENILVLALNDILVSDGSDYVVSERVVRGIGTRLFDSRLSMLALVHTCLSCASDTATPRLIPSINLLYLLITVVLPRLLRGNDSLTSPVLADTSEEMDVDKLDDSEAERPPPMMPSSPTMAHLAYSESAMTGQDSAEAVRCIAWLLIHTLTMPGLPCPRPLKAPAPLIVRSTEDGEQSDSEEDEDEDSSAPVSEQTVPGVQALAIRSRESEGLRSSVFGVNGNAAAYIPTWNTELLEILVVLRCTLPSLASKALMELEPRSWVNFNPDLLTTAQLDLVRSLAQLHYVVSQVHGVPSASLIPLNSIYSRHLVFIRTLWHLILQSRTTASRSDLASVGWDYLLFHILCSGEYPPQTAMPEMQIYLPMLFTFVDCLQHRLLCLTDAEICGNDPNQPAKNFVNLGCGFRADELLHVGANLRDLMLGLIDLSHPDQLPKYNPQAFTTALSVQNSSNKDKLFQAGGSGVEAPSFREVLDRIELRAEAVAAGTALDSFALTRQQSGWQPQDLRLQLHCWTTLFRHVQRLVFQIYDWDRRCHRQSLIQSDMGALCLAEPLHSSTTKASGRLTCAGSSGSSQAFWLKESIATAIDSSIKSWLQHGGDRSTLTLAGVPLGYYSRLNPDRNQAGLPFVLSNREVRQVLILKEVPFVIPFERRVRLFQLLVESARASVQGSFIPHLAALASHANEERYPDLSLLVRRTHLYEDAFEKLSKENTPSLHSRLRVRFMNQVGAEEAGVDGGGLSREFLSELIMNGFDPTRGFFVYTAEKTLYPNPQASVLCEDYLKHYYFLGRMLAKAVYEGMLVELQFAHFFLAKIVSRSGGGVGFDYLHSLDPELYRQLRYLKSYEGNVADLSLDFTVVRSTFGESETVELKPGGRHIPVTEENRVEYMHLMAYYKLNKQIHPQVRAFIAGLNDVICIDWLRLFDADELQTLISGADTVIDIDDLQKHTVYPRDTTDCVETLEHFWDVLRNLSEADKRLFLRFVTACSRPPMFGFRDLQPPFSIQITNEVDRLPTASTCMNLLRLPNIRDPNLLRERLLYALHANAGFEYS</sequence>
<keyword evidence="4 5" id="KW-0833">Ubl conjugation pathway</keyword>
<dbReference type="InterPro" id="IPR035983">
    <property type="entry name" value="Hect_E3_ubiquitin_ligase"/>
</dbReference>
<dbReference type="PROSITE" id="PS50237">
    <property type="entry name" value="HECT"/>
    <property type="match status" value="1"/>
</dbReference>
<dbReference type="GO" id="GO:0000209">
    <property type="term" value="P:protein polyubiquitination"/>
    <property type="evidence" value="ECO:0007669"/>
    <property type="project" value="InterPro"/>
</dbReference>
<comment type="caution">
    <text evidence="8">The sequence shown here is derived from an EMBL/GenBank/DDBJ whole genome shotgun (WGS) entry which is preliminary data.</text>
</comment>
<dbReference type="GO" id="GO:0016874">
    <property type="term" value="F:ligase activity"/>
    <property type="evidence" value="ECO:0007669"/>
    <property type="project" value="UniProtKB-KW"/>
</dbReference>
<evidence type="ECO:0000256" key="2">
    <source>
        <dbReference type="ARBA" id="ARBA00012485"/>
    </source>
</evidence>
<dbReference type="PANTHER" id="PTHR45700:SF2">
    <property type="entry name" value="UBIQUITIN-PROTEIN LIGASE E3C"/>
    <property type="match status" value="1"/>
</dbReference>
<evidence type="ECO:0000313" key="9">
    <source>
        <dbReference type="Proteomes" id="UP000230066"/>
    </source>
</evidence>
<feature type="region of interest" description="Disordered" evidence="6">
    <location>
        <begin position="366"/>
        <end position="399"/>
    </location>
</feature>
<keyword evidence="8" id="KW-0436">Ligase</keyword>
<dbReference type="CDD" id="cd00078">
    <property type="entry name" value="HECTc"/>
    <property type="match status" value="1"/>
</dbReference>
<accession>A0A4E0RVR4</accession>
<comment type="catalytic activity">
    <reaction evidence="1">
        <text>S-ubiquitinyl-[E2 ubiquitin-conjugating enzyme]-L-cysteine + [acceptor protein]-L-lysine = [E2 ubiquitin-conjugating enzyme]-L-cysteine + N(6)-ubiquitinyl-[acceptor protein]-L-lysine.</text>
        <dbReference type="EC" id="2.3.2.26"/>
    </reaction>
</comment>
<dbReference type="Gene3D" id="3.30.2160.10">
    <property type="entry name" value="Hect, E3 ligase catalytic domain"/>
    <property type="match status" value="1"/>
</dbReference>
<keyword evidence="3" id="KW-0808">Transferase</keyword>
<dbReference type="InterPro" id="IPR000569">
    <property type="entry name" value="HECT_dom"/>
</dbReference>
<evidence type="ECO:0000259" key="7">
    <source>
        <dbReference type="PROSITE" id="PS50237"/>
    </source>
</evidence>
<evidence type="ECO:0000256" key="1">
    <source>
        <dbReference type="ARBA" id="ARBA00000885"/>
    </source>
</evidence>
<evidence type="ECO:0000256" key="4">
    <source>
        <dbReference type="ARBA" id="ARBA00022786"/>
    </source>
</evidence>
<dbReference type="EC" id="2.3.2.26" evidence="2"/>
<dbReference type="FunFam" id="3.30.2160.10:FF:000002">
    <property type="entry name" value="Putative Ubiquitin-protein ligase E3C"/>
    <property type="match status" value="1"/>
</dbReference>
<dbReference type="GO" id="GO:0006511">
    <property type="term" value="P:ubiquitin-dependent protein catabolic process"/>
    <property type="evidence" value="ECO:0007669"/>
    <property type="project" value="TreeGrafter"/>
</dbReference>
<dbReference type="GO" id="GO:0061630">
    <property type="term" value="F:ubiquitin protein ligase activity"/>
    <property type="evidence" value="ECO:0007669"/>
    <property type="project" value="UniProtKB-EC"/>
</dbReference>
<feature type="region of interest" description="Disordered" evidence="6">
    <location>
        <begin position="451"/>
        <end position="479"/>
    </location>
</feature>
<gene>
    <name evidence="8" type="ORF">D915_002568</name>
</gene>
<feature type="active site" description="Glycyl thioester intermediate" evidence="5">
    <location>
        <position position="1296"/>
    </location>
</feature>
<dbReference type="InterPro" id="IPR044611">
    <property type="entry name" value="E3A/B/C-like"/>
</dbReference>
<reference evidence="8" key="1">
    <citation type="submission" date="2019-03" db="EMBL/GenBank/DDBJ databases">
        <title>Improved annotation for the trematode Fasciola hepatica.</title>
        <authorList>
            <person name="Choi Y.-J."/>
            <person name="Martin J."/>
            <person name="Mitreva M."/>
        </authorList>
    </citation>
    <scope>NUCLEOTIDE SEQUENCE [LARGE SCALE GENOMIC DNA]</scope>
</reference>
<dbReference type="PROSITE" id="PS50096">
    <property type="entry name" value="IQ"/>
    <property type="match status" value="1"/>
</dbReference>
<feature type="compositionally biased region" description="Acidic residues" evidence="6">
    <location>
        <begin position="454"/>
        <end position="468"/>
    </location>
</feature>
<dbReference type="PANTHER" id="PTHR45700">
    <property type="entry name" value="UBIQUITIN-PROTEIN LIGASE E3C"/>
    <property type="match status" value="1"/>
</dbReference>
<dbReference type="Pfam" id="PF00632">
    <property type="entry name" value="HECT"/>
    <property type="match status" value="1"/>
</dbReference>
<feature type="domain" description="HECT" evidence="7">
    <location>
        <begin position="990"/>
        <end position="1328"/>
    </location>
</feature>
<protein>
    <recommendedName>
        <fullName evidence="2">HECT-type E3 ubiquitin transferase</fullName>
        <ecNumber evidence="2">2.3.2.26</ecNumber>
    </recommendedName>
</protein>
<evidence type="ECO:0000256" key="3">
    <source>
        <dbReference type="ARBA" id="ARBA00022679"/>
    </source>
</evidence>
<evidence type="ECO:0000256" key="5">
    <source>
        <dbReference type="PROSITE-ProRule" id="PRU00104"/>
    </source>
</evidence>
<evidence type="ECO:0000313" key="8">
    <source>
        <dbReference type="EMBL" id="THD26588.1"/>
    </source>
</evidence>
<dbReference type="Proteomes" id="UP000230066">
    <property type="component" value="Unassembled WGS sequence"/>
</dbReference>
<dbReference type="SUPFAM" id="SSF56204">
    <property type="entry name" value="Hect, E3 ligase catalytic domain"/>
    <property type="match status" value="1"/>
</dbReference>
<dbReference type="SMART" id="SM00119">
    <property type="entry name" value="HECTc"/>
    <property type="match status" value="1"/>
</dbReference>
<organism evidence="8 9">
    <name type="scientific">Fasciola hepatica</name>
    <name type="common">Liver fluke</name>
    <dbReference type="NCBI Taxonomy" id="6192"/>
    <lineage>
        <taxon>Eukaryota</taxon>
        <taxon>Metazoa</taxon>
        <taxon>Spiralia</taxon>
        <taxon>Lophotrochozoa</taxon>
        <taxon>Platyhelminthes</taxon>
        <taxon>Trematoda</taxon>
        <taxon>Digenea</taxon>
        <taxon>Plagiorchiida</taxon>
        <taxon>Echinostomata</taxon>
        <taxon>Echinostomatoidea</taxon>
        <taxon>Fasciolidae</taxon>
        <taxon>Fasciola</taxon>
    </lineage>
</organism>
<evidence type="ECO:0000256" key="6">
    <source>
        <dbReference type="SAM" id="MobiDB-lite"/>
    </source>
</evidence>
<keyword evidence="9" id="KW-1185">Reference proteome</keyword>
<feature type="compositionally biased region" description="Basic and acidic residues" evidence="6">
    <location>
        <begin position="379"/>
        <end position="389"/>
    </location>
</feature>
<proteinExistence type="predicted"/>
<name>A0A4E0RVR4_FASHE</name>
<dbReference type="Gene3D" id="3.90.1750.10">
    <property type="entry name" value="Hect, E3 ligase catalytic domains"/>
    <property type="match status" value="1"/>
</dbReference>
<dbReference type="Gene3D" id="3.30.2410.10">
    <property type="entry name" value="Hect, E3 ligase catalytic domain"/>
    <property type="match status" value="1"/>
</dbReference>